<evidence type="ECO:0000259" key="12">
    <source>
        <dbReference type="Pfam" id="PF13089"/>
    </source>
</evidence>
<keyword evidence="1 8" id="KW-0597">Phosphoprotein</keyword>
<dbReference type="InterPro" id="IPR024953">
    <property type="entry name" value="PP_kinase_middle"/>
</dbReference>
<dbReference type="NCBIfam" id="NF003918">
    <property type="entry name" value="PRK05443.1-2"/>
    <property type="match status" value="1"/>
</dbReference>
<gene>
    <name evidence="8" type="primary">ppk</name>
    <name evidence="15" type="ORF">GR328_17705</name>
</gene>
<evidence type="ECO:0000256" key="5">
    <source>
        <dbReference type="ARBA" id="ARBA00022777"/>
    </source>
</evidence>
<dbReference type="NCBIfam" id="NF003919">
    <property type="entry name" value="PRK05443.1-4"/>
    <property type="match status" value="1"/>
</dbReference>
<keyword evidence="6 8" id="KW-0067">ATP-binding</keyword>
<dbReference type="Gene3D" id="1.20.58.310">
    <property type="entry name" value="Polyphosphate kinase N-terminal domain"/>
    <property type="match status" value="1"/>
</dbReference>
<comment type="function">
    <text evidence="8 9">Catalyzes the reversible transfer of the terminal phosphate of ATP to form a long-chain polyphosphate (polyP).</text>
</comment>
<feature type="binding site" evidence="8">
    <location>
        <position position="653"/>
    </location>
    <ligand>
        <name>ATP</name>
        <dbReference type="ChEBI" id="CHEBI:30616"/>
    </ligand>
</feature>
<reference evidence="15 16" key="2">
    <citation type="submission" date="2020-01" db="EMBL/GenBank/DDBJ databases">
        <title>Microvirga sp. nov., an arsenate reduction bacterium isolated from Tibet hotspring sediments.</title>
        <authorList>
            <person name="Xian W.-D."/>
            <person name="Li W.-J."/>
        </authorList>
    </citation>
    <scope>NUCLEOTIDE SEQUENCE [LARGE SCALE GENOMIC DNA]</scope>
    <source>
        <strain evidence="15 16">KCTC 23863</strain>
    </source>
</reference>
<feature type="binding site" evidence="8">
    <location>
        <position position="466"/>
    </location>
    <ligand>
        <name>Mg(2+)</name>
        <dbReference type="ChEBI" id="CHEBI:18420"/>
    </ligand>
</feature>
<feature type="binding site" evidence="8">
    <location>
        <position position="529"/>
    </location>
    <ligand>
        <name>ATP</name>
        <dbReference type="ChEBI" id="CHEBI:30616"/>
    </ligand>
</feature>
<evidence type="ECO:0000256" key="3">
    <source>
        <dbReference type="ARBA" id="ARBA00022723"/>
    </source>
</evidence>
<feature type="domain" description="Polyphosphate kinase middle" evidence="11">
    <location>
        <begin position="187"/>
        <end position="365"/>
    </location>
</feature>
<dbReference type="PIRSF" id="PIRSF015589">
    <property type="entry name" value="PP_kinase"/>
    <property type="match status" value="1"/>
</dbReference>
<dbReference type="InterPro" id="IPR036832">
    <property type="entry name" value="PPK_N_dom_sf"/>
</dbReference>
<dbReference type="GO" id="GO:0005524">
    <property type="term" value="F:ATP binding"/>
    <property type="evidence" value="ECO:0007669"/>
    <property type="project" value="UniProtKB-KW"/>
</dbReference>
<evidence type="ECO:0000313" key="15">
    <source>
        <dbReference type="EMBL" id="MXQ13265.1"/>
    </source>
</evidence>
<dbReference type="InterPro" id="IPR041108">
    <property type="entry name" value="PP_kinase_C_1"/>
</dbReference>
<dbReference type="SUPFAM" id="SSF56024">
    <property type="entry name" value="Phospholipase D/nuclease"/>
    <property type="match status" value="2"/>
</dbReference>
<dbReference type="GO" id="GO:0006799">
    <property type="term" value="P:polyphosphate biosynthetic process"/>
    <property type="evidence" value="ECO:0007669"/>
    <property type="project" value="UniProtKB-UniRule"/>
</dbReference>
<accession>A0A7X3SQE3</accession>
<dbReference type="InterPro" id="IPR036830">
    <property type="entry name" value="PP_kinase_middle_dom_sf"/>
</dbReference>
<dbReference type="Pfam" id="PF13089">
    <property type="entry name" value="PP_kinase_N"/>
    <property type="match status" value="1"/>
</dbReference>
<feature type="binding site" evidence="8">
    <location>
        <position position="110"/>
    </location>
    <ligand>
        <name>ATP</name>
        <dbReference type="ChEBI" id="CHEBI:30616"/>
    </ligand>
</feature>
<comment type="similarity">
    <text evidence="8 9">Belongs to the polyphosphate kinase 1 (PPK1) family.</text>
</comment>
<comment type="PTM">
    <text evidence="8 9">An intermediate of this reaction is the autophosphorylated ppk in which a phosphate is covalently linked to a histidine residue through a N-P bond.</text>
</comment>
<dbReference type="NCBIfam" id="TIGR03705">
    <property type="entry name" value="poly_P_kin"/>
    <property type="match status" value="1"/>
</dbReference>
<dbReference type="EC" id="2.7.4.1" evidence="8 9"/>
<dbReference type="Gene3D" id="3.30.870.10">
    <property type="entry name" value="Endonuclease Chain A"/>
    <property type="match status" value="2"/>
</dbReference>
<keyword evidence="2 8" id="KW-0808">Transferase</keyword>
<dbReference type="AlphaFoldDB" id="A0A7X3SQE3"/>
<feature type="binding site" evidence="8">
    <location>
        <position position="625"/>
    </location>
    <ligand>
        <name>ATP</name>
        <dbReference type="ChEBI" id="CHEBI:30616"/>
    </ligand>
</feature>
<keyword evidence="3 8" id="KW-0479">Metal-binding</keyword>
<feature type="domain" description="Polyphosphate kinase C-terminal" evidence="14">
    <location>
        <begin position="393"/>
        <end position="557"/>
    </location>
</feature>
<comment type="caution">
    <text evidence="15">The sequence shown here is derived from an EMBL/GenBank/DDBJ whole genome shotgun (WGS) entry which is preliminary data.</text>
</comment>
<dbReference type="EMBL" id="WURB01000014">
    <property type="protein sequence ID" value="MXQ13265.1"/>
    <property type="molecule type" value="Genomic_DNA"/>
</dbReference>
<protein>
    <recommendedName>
        <fullName evidence="8 9">Polyphosphate kinase</fullName>
        <ecNumber evidence="8 9">2.7.4.1</ecNumber>
    </recommendedName>
    <alternativeName>
        <fullName evidence="8">ATP-polyphosphate phosphotransferase</fullName>
    </alternativeName>
    <alternativeName>
        <fullName evidence="8">Polyphosphoric acid kinase</fullName>
    </alternativeName>
</protein>
<dbReference type="InterPro" id="IPR025198">
    <property type="entry name" value="PPK_N_dom"/>
</dbReference>
<dbReference type="NCBIfam" id="NF003917">
    <property type="entry name" value="PRK05443.1-1"/>
    <property type="match status" value="1"/>
</dbReference>
<dbReference type="GO" id="GO:0009358">
    <property type="term" value="C:polyphosphate kinase complex"/>
    <property type="evidence" value="ECO:0007669"/>
    <property type="project" value="InterPro"/>
</dbReference>
<dbReference type="InterPro" id="IPR003414">
    <property type="entry name" value="PP_kinase"/>
</dbReference>
<proteinExistence type="inferred from homology"/>
<keyword evidence="4 8" id="KW-0547">Nucleotide-binding</keyword>
<dbReference type="NCBIfam" id="NF003921">
    <property type="entry name" value="PRK05443.2-2"/>
    <property type="match status" value="1"/>
</dbReference>
<dbReference type="GO" id="GO:0008976">
    <property type="term" value="F:polyphosphate kinase activity"/>
    <property type="evidence" value="ECO:0007669"/>
    <property type="project" value="UniProtKB-UniRule"/>
</dbReference>
<dbReference type="CDD" id="cd09165">
    <property type="entry name" value="PLDc_PaPPK1_C1_like"/>
    <property type="match status" value="1"/>
</dbReference>
<feature type="region of interest" description="Disordered" evidence="10">
    <location>
        <begin position="1"/>
        <end position="28"/>
    </location>
</feature>
<evidence type="ECO:0000259" key="11">
    <source>
        <dbReference type="Pfam" id="PF02503"/>
    </source>
</evidence>
<feature type="region of interest" description="Disordered" evidence="10">
    <location>
        <begin position="748"/>
        <end position="772"/>
    </location>
</feature>
<keyword evidence="5 8" id="KW-0418">Kinase</keyword>
<feature type="domain" description="Polyphosphate kinase C-terminal" evidence="13">
    <location>
        <begin position="565"/>
        <end position="741"/>
    </location>
</feature>
<evidence type="ECO:0000256" key="7">
    <source>
        <dbReference type="ARBA" id="ARBA00022842"/>
    </source>
</evidence>
<dbReference type="SUPFAM" id="SSF143724">
    <property type="entry name" value="PHP14-like"/>
    <property type="match status" value="1"/>
</dbReference>
<dbReference type="Pfam" id="PF17941">
    <property type="entry name" value="PP_kinase_C_1"/>
    <property type="match status" value="1"/>
</dbReference>
<dbReference type="PANTHER" id="PTHR30218">
    <property type="entry name" value="POLYPHOSPHATE KINASE"/>
    <property type="match status" value="1"/>
</dbReference>
<name>A0A7X3SQE3_9HYPH</name>
<dbReference type="PANTHER" id="PTHR30218:SF0">
    <property type="entry name" value="POLYPHOSPHATE KINASE"/>
    <property type="match status" value="1"/>
</dbReference>
<dbReference type="InterPro" id="IPR025200">
    <property type="entry name" value="PPK_C_dom2"/>
</dbReference>
<evidence type="ECO:0000313" key="16">
    <source>
        <dbReference type="Proteomes" id="UP000436483"/>
    </source>
</evidence>
<organism evidence="15 16">
    <name type="scientific">Microvirga makkahensis</name>
    <dbReference type="NCBI Taxonomy" id="1128670"/>
    <lineage>
        <taxon>Bacteria</taxon>
        <taxon>Pseudomonadati</taxon>
        <taxon>Pseudomonadota</taxon>
        <taxon>Alphaproteobacteria</taxon>
        <taxon>Hyphomicrobiales</taxon>
        <taxon>Methylobacteriaceae</taxon>
        <taxon>Microvirga</taxon>
    </lineage>
</organism>
<evidence type="ECO:0000256" key="6">
    <source>
        <dbReference type="ARBA" id="ARBA00022840"/>
    </source>
</evidence>
<evidence type="ECO:0000256" key="4">
    <source>
        <dbReference type="ARBA" id="ARBA00022741"/>
    </source>
</evidence>
<evidence type="ECO:0000256" key="1">
    <source>
        <dbReference type="ARBA" id="ARBA00022553"/>
    </source>
</evidence>
<feature type="binding site" evidence="8">
    <location>
        <position position="436"/>
    </location>
    <ligand>
        <name>Mg(2+)</name>
        <dbReference type="ChEBI" id="CHEBI:18420"/>
    </ligand>
</feature>
<dbReference type="GO" id="GO:0046872">
    <property type="term" value="F:metal ion binding"/>
    <property type="evidence" value="ECO:0007669"/>
    <property type="project" value="UniProtKB-KW"/>
</dbReference>
<dbReference type="HAMAP" id="MF_00347">
    <property type="entry name" value="Polyphosphate_kinase"/>
    <property type="match status" value="1"/>
</dbReference>
<feature type="domain" description="Polyphosphate kinase N-terminal" evidence="12">
    <location>
        <begin position="72"/>
        <end position="176"/>
    </location>
</feature>
<dbReference type="FunFam" id="3.30.870.10:FF:000001">
    <property type="entry name" value="Polyphosphate kinase"/>
    <property type="match status" value="1"/>
</dbReference>
<dbReference type="SUPFAM" id="SSF140356">
    <property type="entry name" value="PPK N-terminal domain-like"/>
    <property type="match status" value="1"/>
</dbReference>
<feature type="active site" description="Phosphohistidine intermediate" evidence="8">
    <location>
        <position position="496"/>
    </location>
</feature>
<comment type="catalytic activity">
    <reaction evidence="8 9">
        <text>[phosphate](n) + ATP = [phosphate](n+1) + ADP</text>
        <dbReference type="Rhea" id="RHEA:19573"/>
        <dbReference type="Rhea" id="RHEA-COMP:9859"/>
        <dbReference type="Rhea" id="RHEA-COMP:14280"/>
        <dbReference type="ChEBI" id="CHEBI:16838"/>
        <dbReference type="ChEBI" id="CHEBI:30616"/>
        <dbReference type="ChEBI" id="CHEBI:456216"/>
        <dbReference type="EC" id="2.7.4.1"/>
    </reaction>
</comment>
<keyword evidence="7 8" id="KW-0460">Magnesium</keyword>
<dbReference type="Gene3D" id="3.30.1840.10">
    <property type="entry name" value="Polyphosphate kinase middle domain"/>
    <property type="match status" value="1"/>
</dbReference>
<evidence type="ECO:0000256" key="8">
    <source>
        <dbReference type="HAMAP-Rule" id="MF_00347"/>
    </source>
</evidence>
<evidence type="ECO:0000256" key="2">
    <source>
        <dbReference type="ARBA" id="ARBA00022679"/>
    </source>
</evidence>
<dbReference type="Proteomes" id="UP000436483">
    <property type="component" value="Unassembled WGS sequence"/>
</dbReference>
<dbReference type="CDD" id="cd09168">
    <property type="entry name" value="PLDc_PaPPK1_C2_like"/>
    <property type="match status" value="1"/>
</dbReference>
<evidence type="ECO:0000256" key="10">
    <source>
        <dbReference type="SAM" id="MobiDB-lite"/>
    </source>
</evidence>
<evidence type="ECO:0000259" key="13">
    <source>
        <dbReference type="Pfam" id="PF13090"/>
    </source>
</evidence>
<reference evidence="15 16" key="1">
    <citation type="submission" date="2019-12" db="EMBL/GenBank/DDBJ databases">
        <authorList>
            <person name="Yuan C.-G."/>
        </authorList>
    </citation>
    <scope>NUCLEOTIDE SEQUENCE [LARGE SCALE GENOMIC DNA]</scope>
    <source>
        <strain evidence="15 16">KCTC 23863</strain>
    </source>
</reference>
<keyword evidence="16" id="KW-1185">Reference proteome</keyword>
<comment type="cofactor">
    <cofactor evidence="8">
        <name>Mg(2+)</name>
        <dbReference type="ChEBI" id="CHEBI:18420"/>
    </cofactor>
</comment>
<dbReference type="Pfam" id="PF02503">
    <property type="entry name" value="PP_kinase"/>
    <property type="match status" value="1"/>
</dbReference>
<evidence type="ECO:0000259" key="14">
    <source>
        <dbReference type="Pfam" id="PF17941"/>
    </source>
</evidence>
<dbReference type="OrthoDB" id="9761456at2"/>
<evidence type="ECO:0000256" key="9">
    <source>
        <dbReference type="RuleBase" id="RU003800"/>
    </source>
</evidence>
<sequence>MTSEPTALSLNRRENVTKSRAKRMPKKEAAEIEVRDAIALRDVETVSEAPLPKAPPDIELDGAVLRQFPQRFINRELSWLQFNRRVLEEASNRNHPLLEELRFLSISAENLDEFFMVRVAGLRGQVRSGVSTISQDGLTPQEQLLKIAVEVSNLASDQQRRWGELREALQEEGIVLVEGTGLTKPEASWLEDYFLNHIFPVLTPLAIDPAHPFPFIPNLGSSIALKLVRQSDGKVLNALIRLPSRAERFVRLPDFSETSSARFIALEQMIVLYTSRLFPGYEVQGQGAFRVIRDSDIEVEEEAEDLVRLFETALKQRRRGSVIRLEVEAAMPEDLRLFVAEELEVSRDEVFVVEGMMGLRDLSQLVALERPDLKFKPYNPRFPERIREHSGDCFAAIREKDIIVHHPYESFDAVVQFLRQAAGDPNVVAIKQTLYRTSSDSPIVAALAEAAEAGKSVTALVELKARFDEEANIRWARNLERAGAQVVYGFIELKTHAKLSMVVRREGSQLITYCHVGTGNYHPITARIYTDLSFFTADPVTGRDVSRIFNFVTGYAEPAELERMAVSPLTLRKRLLQHIEEEIAHAKAGRPAAIWGKCNALVDPDIIDALYDASAAGVQVDLIVRGICCLRPGIKGLSENIRVKSIVGRFLEHTRIYAFGNGSGLPNPTAHVYISSADLMTRNLDRRVEALLPISNPTVHQQVLDQIMLANLLDNEQSWAVLPDGTSQRIVPAKGEEPFNAHKYFMTNPSLSGRGKSLKTSSPKALAKRGQR</sequence>
<dbReference type="Pfam" id="PF13090">
    <property type="entry name" value="PP_kinase_C"/>
    <property type="match status" value="1"/>
</dbReference>